<evidence type="ECO:0000256" key="6">
    <source>
        <dbReference type="ARBA" id="ARBA00022692"/>
    </source>
</evidence>
<evidence type="ECO:0000256" key="9">
    <source>
        <dbReference type="ARBA" id="ARBA00022927"/>
    </source>
</evidence>
<name>L5LRA5_MYODS</name>
<protein>
    <submittedName>
        <fullName evidence="16">ER lumen protein retaining receptor 2</fullName>
    </submittedName>
</protein>
<evidence type="ECO:0000313" key="16">
    <source>
        <dbReference type="EMBL" id="ELK28621.1"/>
    </source>
</evidence>
<comment type="similarity">
    <text evidence="4">Belongs to the ERD2 family.</text>
</comment>
<keyword evidence="9" id="KW-0653">Protein transport</keyword>
<evidence type="ECO:0000256" key="3">
    <source>
        <dbReference type="ARBA" id="ARBA00004653"/>
    </source>
</evidence>
<evidence type="ECO:0000256" key="7">
    <source>
        <dbReference type="ARBA" id="ARBA00022824"/>
    </source>
</evidence>
<evidence type="ECO:0000256" key="14">
    <source>
        <dbReference type="SAM" id="Phobius"/>
    </source>
</evidence>
<dbReference type="PRINTS" id="PR00660">
    <property type="entry name" value="ERLUMENR"/>
</dbReference>
<evidence type="ECO:0000256" key="11">
    <source>
        <dbReference type="ARBA" id="ARBA00023136"/>
    </source>
</evidence>
<dbReference type="Pfam" id="PF00810">
    <property type="entry name" value="ER_lumen_recept"/>
    <property type="match status" value="1"/>
</dbReference>
<dbReference type="GO" id="GO:0015031">
    <property type="term" value="P:protein transport"/>
    <property type="evidence" value="ECO:0007669"/>
    <property type="project" value="UniProtKB-KW"/>
</dbReference>
<keyword evidence="8" id="KW-0931">ER-Golgi transport</keyword>
<evidence type="ECO:0000256" key="8">
    <source>
        <dbReference type="ARBA" id="ARBA00022892"/>
    </source>
</evidence>
<keyword evidence="15" id="KW-0732">Signal</keyword>
<keyword evidence="17" id="KW-1185">Reference proteome</keyword>
<evidence type="ECO:0000256" key="4">
    <source>
        <dbReference type="ARBA" id="ARBA00010120"/>
    </source>
</evidence>
<dbReference type="GO" id="GO:0030663">
    <property type="term" value="C:COPI-coated vesicle membrane"/>
    <property type="evidence" value="ECO:0007669"/>
    <property type="project" value="UniProtKB-SubCell"/>
</dbReference>
<sequence length="146" mass="16312">MLNAGAALWWSVRFHMGELCSATSQADGCQYSSGGSLSCLLISAKDVRLQLRNRWLFMISKTGEAKTITTHYLLFLGLYQGLYLVICAWHFYFEGFFDLIAGVVALSTPDHPLLGLLLLVITQVLKEKKLSLPGWFLSYSSMRVIA</sequence>
<feature type="transmembrane region" description="Helical" evidence="14">
    <location>
        <begin position="99"/>
        <end position="121"/>
    </location>
</feature>
<keyword evidence="5" id="KW-0813">Transport</keyword>
<keyword evidence="13" id="KW-0968">Cytoplasmic vesicle</keyword>
<proteinExistence type="inferred from homology"/>
<dbReference type="GO" id="GO:0000139">
    <property type="term" value="C:Golgi membrane"/>
    <property type="evidence" value="ECO:0007669"/>
    <property type="project" value="UniProtKB-SubCell"/>
</dbReference>
<comment type="subcellular location">
    <subcellularLocation>
        <location evidence="1">Cytoplasmic vesicle</location>
        <location evidence="1">COPI-coated vesicle membrane</location>
        <topology evidence="1">Multi-pass membrane protein</topology>
    </subcellularLocation>
    <subcellularLocation>
        <location evidence="2">Endoplasmic reticulum membrane</location>
        <topology evidence="2">Multi-pass membrane protein</topology>
    </subcellularLocation>
    <subcellularLocation>
        <location evidence="3">Golgi apparatus membrane</location>
        <topology evidence="3">Multi-pass membrane protein</topology>
    </subcellularLocation>
</comment>
<reference evidence="17" key="1">
    <citation type="journal article" date="2013" name="Science">
        <title>Comparative analysis of bat genomes provides insight into the evolution of flight and immunity.</title>
        <authorList>
            <person name="Zhang G."/>
            <person name="Cowled C."/>
            <person name="Shi Z."/>
            <person name="Huang Z."/>
            <person name="Bishop-Lilly K.A."/>
            <person name="Fang X."/>
            <person name="Wynne J.W."/>
            <person name="Xiong Z."/>
            <person name="Baker M.L."/>
            <person name="Zhao W."/>
            <person name="Tachedjian M."/>
            <person name="Zhu Y."/>
            <person name="Zhou P."/>
            <person name="Jiang X."/>
            <person name="Ng J."/>
            <person name="Yang L."/>
            <person name="Wu L."/>
            <person name="Xiao J."/>
            <person name="Feng Y."/>
            <person name="Chen Y."/>
            <person name="Sun X."/>
            <person name="Zhang Y."/>
            <person name="Marsh G.A."/>
            <person name="Crameri G."/>
            <person name="Broder C.C."/>
            <person name="Frey K.G."/>
            <person name="Wang L.F."/>
            <person name="Wang J."/>
        </authorList>
    </citation>
    <scope>NUCLEOTIDE SEQUENCE [LARGE SCALE GENOMIC DNA]</scope>
</reference>
<keyword evidence="11 14" id="KW-0472">Membrane</keyword>
<evidence type="ECO:0000256" key="15">
    <source>
        <dbReference type="SAM" id="SignalP"/>
    </source>
</evidence>
<evidence type="ECO:0000256" key="2">
    <source>
        <dbReference type="ARBA" id="ARBA00004477"/>
    </source>
</evidence>
<keyword evidence="12 16" id="KW-0675">Receptor</keyword>
<keyword evidence="7" id="KW-0256">Endoplasmic reticulum</keyword>
<dbReference type="EMBL" id="KB108991">
    <property type="protein sequence ID" value="ELK28621.1"/>
    <property type="molecule type" value="Genomic_DNA"/>
</dbReference>
<organism evidence="16 17">
    <name type="scientific">Myotis davidii</name>
    <name type="common">David's myotis</name>
    <dbReference type="NCBI Taxonomy" id="225400"/>
    <lineage>
        <taxon>Eukaryota</taxon>
        <taxon>Metazoa</taxon>
        <taxon>Chordata</taxon>
        <taxon>Craniata</taxon>
        <taxon>Vertebrata</taxon>
        <taxon>Euteleostomi</taxon>
        <taxon>Mammalia</taxon>
        <taxon>Eutheria</taxon>
        <taxon>Laurasiatheria</taxon>
        <taxon>Chiroptera</taxon>
        <taxon>Yangochiroptera</taxon>
        <taxon>Vespertilionidae</taxon>
        <taxon>Myotis</taxon>
    </lineage>
</organism>
<evidence type="ECO:0000256" key="5">
    <source>
        <dbReference type="ARBA" id="ARBA00022448"/>
    </source>
</evidence>
<feature type="signal peptide" evidence="15">
    <location>
        <begin position="1"/>
        <end position="22"/>
    </location>
</feature>
<evidence type="ECO:0000256" key="10">
    <source>
        <dbReference type="ARBA" id="ARBA00022989"/>
    </source>
</evidence>
<dbReference type="GO" id="GO:0016192">
    <property type="term" value="P:vesicle-mediated transport"/>
    <property type="evidence" value="ECO:0007669"/>
    <property type="project" value="UniProtKB-KW"/>
</dbReference>
<gene>
    <name evidence="16" type="ORF">MDA_GLEAN10005525</name>
</gene>
<dbReference type="GO" id="GO:0006621">
    <property type="term" value="P:protein retention in ER lumen"/>
    <property type="evidence" value="ECO:0007669"/>
    <property type="project" value="InterPro"/>
</dbReference>
<keyword evidence="10 14" id="KW-1133">Transmembrane helix</keyword>
<evidence type="ECO:0000256" key="1">
    <source>
        <dbReference type="ARBA" id="ARBA00004129"/>
    </source>
</evidence>
<evidence type="ECO:0000256" key="13">
    <source>
        <dbReference type="ARBA" id="ARBA00023329"/>
    </source>
</evidence>
<evidence type="ECO:0000256" key="12">
    <source>
        <dbReference type="ARBA" id="ARBA00023170"/>
    </source>
</evidence>
<accession>L5LRA5</accession>
<keyword evidence="6 14" id="KW-0812">Transmembrane</keyword>
<dbReference type="Proteomes" id="UP000010556">
    <property type="component" value="Unassembled WGS sequence"/>
</dbReference>
<feature type="chain" id="PRO_5003970547" evidence="15">
    <location>
        <begin position="23"/>
        <end position="146"/>
    </location>
</feature>
<dbReference type="GO" id="GO:0005789">
    <property type="term" value="C:endoplasmic reticulum membrane"/>
    <property type="evidence" value="ECO:0007669"/>
    <property type="project" value="UniProtKB-SubCell"/>
</dbReference>
<evidence type="ECO:0000313" key="17">
    <source>
        <dbReference type="Proteomes" id="UP000010556"/>
    </source>
</evidence>
<dbReference type="AlphaFoldDB" id="L5LRA5"/>
<dbReference type="InterPro" id="IPR000133">
    <property type="entry name" value="ER_ret_rcpt"/>
</dbReference>
<dbReference type="GO" id="GO:0046923">
    <property type="term" value="F:ER retention sequence binding"/>
    <property type="evidence" value="ECO:0007669"/>
    <property type="project" value="InterPro"/>
</dbReference>
<feature type="transmembrane region" description="Helical" evidence="14">
    <location>
        <begin position="72"/>
        <end position="93"/>
    </location>
</feature>